<evidence type="ECO:0000256" key="13">
    <source>
        <dbReference type="ARBA" id="ARBA00022833"/>
    </source>
</evidence>
<evidence type="ECO:0000256" key="4">
    <source>
        <dbReference type="ARBA" id="ARBA00004906"/>
    </source>
</evidence>
<evidence type="ECO:0000256" key="7">
    <source>
        <dbReference type="ARBA" id="ARBA00022574"/>
    </source>
</evidence>
<evidence type="ECO:0000256" key="8">
    <source>
        <dbReference type="ARBA" id="ARBA00022679"/>
    </source>
</evidence>
<proteinExistence type="predicted"/>
<dbReference type="SUPFAM" id="SSF57850">
    <property type="entry name" value="RING/U-box"/>
    <property type="match status" value="1"/>
</dbReference>
<dbReference type="Pfam" id="PF13639">
    <property type="entry name" value="zf-RING_2"/>
    <property type="match status" value="1"/>
</dbReference>
<dbReference type="CDD" id="cd16450">
    <property type="entry name" value="mRING-C3HGC3_RFWD3"/>
    <property type="match status" value="1"/>
</dbReference>
<dbReference type="InterPro" id="IPR001680">
    <property type="entry name" value="WD40_rpt"/>
</dbReference>
<evidence type="ECO:0000256" key="3">
    <source>
        <dbReference type="ARBA" id="ARBA00004496"/>
    </source>
</evidence>
<sequence length="635" mass="71436">MKLPVGQCKITLFWRSLSLIWPYGIQHDNVWLFVTDAAPYMIQAANGLRALVSKMVNLTCLSIELLKRYKESQMEANEDLESNVGLHVQEQIPDLIPLSLALTTESQAQSQRESSDTEVASSATGAIAPGLCLGSVQSSQDSPTKGIKRKSDFEENNDDDGNVCPICLSEWTNSGKHRLVSLRCGHLFGQNCIERWLQIGCAPGQKRCPQCNEKANSSHIRPIYARKLVVMDTTEMDRLREKLDEITTIKSRLQFELVHANLSRQHLEEQLNKLKQENKELKTSSLSDTNSLPSIPLSQNKRLHMIIRANEIICKEGGCRVLAFNEWLNLLVVSQCSTNRLFSGYGIRKINALDFRPTQFAFLHQKPIRDMTFQPHQNKLLLSVSLDRCAKLFDMTSNSVVQIYNADNPLWSCCWDEGNPYKFFAGSQNGKVLEYDTRRVGDLVGRAVEGGDTSPVVSLASFPPSPGRALSRGGFFACRLNSCWAYELQDDGYSSQLLPFQGPFFSLFYDKSTDHLLVSSRPSERFPSTRHMLHQMIQSNDSSNGQVCIPVDTFSGGNSQKLLSRPTLMSLQGGTMVAAHDESSRSVVVWDVASRLRLYKHQIQESVVDLCYFQVNTSQYLANLTEKNLQILEFK</sequence>
<comment type="pathway">
    <text evidence="4">Protein modification; protein ubiquitination.</text>
</comment>
<reference evidence="20" key="1">
    <citation type="submission" date="2020-11" db="EMBL/GenBank/DDBJ databases">
        <authorList>
            <person name="Tran Van P."/>
        </authorList>
    </citation>
    <scope>NUCLEOTIDE SEQUENCE</scope>
</reference>
<evidence type="ECO:0000256" key="9">
    <source>
        <dbReference type="ARBA" id="ARBA00022737"/>
    </source>
</evidence>
<dbReference type="SMART" id="SM00184">
    <property type="entry name" value="RING"/>
    <property type="match status" value="1"/>
</dbReference>
<keyword evidence="14" id="KW-0234">DNA repair</keyword>
<evidence type="ECO:0000256" key="1">
    <source>
        <dbReference type="ARBA" id="ARBA00000900"/>
    </source>
</evidence>
<evidence type="ECO:0000313" key="20">
    <source>
        <dbReference type="EMBL" id="CAD7414502.1"/>
    </source>
</evidence>
<evidence type="ECO:0000256" key="11">
    <source>
        <dbReference type="ARBA" id="ARBA00022771"/>
    </source>
</evidence>
<dbReference type="GO" id="GO:0016567">
    <property type="term" value="P:protein ubiquitination"/>
    <property type="evidence" value="ECO:0007669"/>
    <property type="project" value="InterPro"/>
</dbReference>
<dbReference type="GO" id="GO:0036297">
    <property type="term" value="P:interstrand cross-link repair"/>
    <property type="evidence" value="ECO:0007669"/>
    <property type="project" value="InterPro"/>
</dbReference>
<dbReference type="AlphaFoldDB" id="A0A7R9HA89"/>
<dbReference type="GO" id="GO:0008270">
    <property type="term" value="F:zinc ion binding"/>
    <property type="evidence" value="ECO:0007669"/>
    <property type="project" value="UniProtKB-KW"/>
</dbReference>
<comment type="catalytic activity">
    <reaction evidence="1">
        <text>S-ubiquitinyl-[E2 ubiquitin-conjugating enzyme]-L-cysteine + [acceptor protein]-L-lysine = [E2 ubiquitin-conjugating enzyme]-L-cysteine + N(6)-ubiquitinyl-[acceptor protein]-L-lysine.</text>
        <dbReference type="EC" id="2.3.2.27"/>
    </reaction>
</comment>
<keyword evidence="17" id="KW-0175">Coiled coil</keyword>
<name>A0A7R9HA89_TIMPO</name>
<dbReference type="PANTHER" id="PTHR16047:SF7">
    <property type="entry name" value="E3 UBIQUITIN-PROTEIN LIGASE RFWD3"/>
    <property type="match status" value="1"/>
</dbReference>
<feature type="domain" description="RING-type" evidence="19">
    <location>
        <begin position="164"/>
        <end position="212"/>
    </location>
</feature>
<keyword evidence="12" id="KW-0833">Ubl conjugation pathway</keyword>
<dbReference type="SUPFAM" id="SSF50978">
    <property type="entry name" value="WD40 repeat-like"/>
    <property type="match status" value="1"/>
</dbReference>
<evidence type="ECO:0000256" key="12">
    <source>
        <dbReference type="ARBA" id="ARBA00022786"/>
    </source>
</evidence>
<dbReference type="GO" id="GO:0061630">
    <property type="term" value="F:ubiquitin protein ligase activity"/>
    <property type="evidence" value="ECO:0007669"/>
    <property type="project" value="UniProtKB-EC"/>
</dbReference>
<keyword evidence="7" id="KW-0853">WD repeat</keyword>
<dbReference type="Pfam" id="PF23419">
    <property type="entry name" value="WD40_RFWD3"/>
    <property type="match status" value="1"/>
</dbReference>
<feature type="region of interest" description="Disordered" evidence="18">
    <location>
        <begin position="133"/>
        <end position="154"/>
    </location>
</feature>
<evidence type="ECO:0000256" key="15">
    <source>
        <dbReference type="ARBA" id="ARBA00023242"/>
    </source>
</evidence>
<dbReference type="EC" id="2.3.2.27" evidence="5"/>
<evidence type="ECO:0000256" key="17">
    <source>
        <dbReference type="SAM" id="Coils"/>
    </source>
</evidence>
<dbReference type="Gene3D" id="3.30.40.10">
    <property type="entry name" value="Zinc/RING finger domain, C3HC4 (zinc finger)"/>
    <property type="match status" value="1"/>
</dbReference>
<evidence type="ECO:0000256" key="14">
    <source>
        <dbReference type="ARBA" id="ARBA00023204"/>
    </source>
</evidence>
<gene>
    <name evidence="20" type="ORF">TPSB3V08_LOCUS9713</name>
</gene>
<dbReference type="GO" id="GO:0005737">
    <property type="term" value="C:cytoplasm"/>
    <property type="evidence" value="ECO:0007669"/>
    <property type="project" value="UniProtKB-SubCell"/>
</dbReference>
<protein>
    <recommendedName>
        <fullName evidence="5">RING-type E3 ubiquitin transferase</fullName>
        <ecNumber evidence="5">2.3.2.27</ecNumber>
    </recommendedName>
</protein>
<keyword evidence="6" id="KW-0963">Cytoplasm</keyword>
<dbReference type="PROSITE" id="PS50089">
    <property type="entry name" value="ZF_RING_2"/>
    <property type="match status" value="1"/>
</dbReference>
<dbReference type="GO" id="GO:0016605">
    <property type="term" value="C:PML body"/>
    <property type="evidence" value="ECO:0007669"/>
    <property type="project" value="UniProtKB-SubCell"/>
</dbReference>
<accession>A0A7R9HA89</accession>
<dbReference type="InterPro" id="IPR001841">
    <property type="entry name" value="Znf_RING"/>
</dbReference>
<keyword evidence="9" id="KW-0677">Repeat</keyword>
<evidence type="ECO:0000256" key="5">
    <source>
        <dbReference type="ARBA" id="ARBA00012483"/>
    </source>
</evidence>
<evidence type="ECO:0000256" key="10">
    <source>
        <dbReference type="ARBA" id="ARBA00022763"/>
    </source>
</evidence>
<dbReference type="InterPro" id="IPR056527">
    <property type="entry name" value="WD40_RFWD3"/>
</dbReference>
<evidence type="ECO:0000259" key="19">
    <source>
        <dbReference type="PROSITE" id="PS50089"/>
    </source>
</evidence>
<keyword evidence="11 16" id="KW-0863">Zinc-finger</keyword>
<evidence type="ECO:0000256" key="2">
    <source>
        <dbReference type="ARBA" id="ARBA00004322"/>
    </source>
</evidence>
<evidence type="ECO:0000256" key="6">
    <source>
        <dbReference type="ARBA" id="ARBA00022490"/>
    </source>
</evidence>
<keyword evidence="11 16" id="KW-0479">Metal-binding</keyword>
<dbReference type="InterPro" id="IPR036322">
    <property type="entry name" value="WD40_repeat_dom_sf"/>
</dbReference>
<dbReference type="EMBL" id="OD007978">
    <property type="protein sequence ID" value="CAD7414502.1"/>
    <property type="molecule type" value="Genomic_DNA"/>
</dbReference>
<dbReference type="InterPro" id="IPR015943">
    <property type="entry name" value="WD40/YVTN_repeat-like_dom_sf"/>
</dbReference>
<evidence type="ECO:0000256" key="16">
    <source>
        <dbReference type="PROSITE-ProRule" id="PRU00175"/>
    </source>
</evidence>
<keyword evidence="8" id="KW-0808">Transferase</keyword>
<keyword evidence="10" id="KW-0227">DNA damage</keyword>
<dbReference type="SMART" id="SM00320">
    <property type="entry name" value="WD40"/>
    <property type="match status" value="2"/>
</dbReference>
<comment type="subcellular location">
    <subcellularLocation>
        <location evidence="3">Cytoplasm</location>
    </subcellularLocation>
    <subcellularLocation>
        <location evidence="2">Nucleus</location>
        <location evidence="2">PML body</location>
    </subcellularLocation>
</comment>
<keyword evidence="15" id="KW-0539">Nucleus</keyword>
<dbReference type="InterPro" id="IPR037381">
    <property type="entry name" value="RFWD3"/>
</dbReference>
<organism evidence="20">
    <name type="scientific">Timema poppense</name>
    <name type="common">Walking stick</name>
    <dbReference type="NCBI Taxonomy" id="170557"/>
    <lineage>
        <taxon>Eukaryota</taxon>
        <taxon>Metazoa</taxon>
        <taxon>Ecdysozoa</taxon>
        <taxon>Arthropoda</taxon>
        <taxon>Hexapoda</taxon>
        <taxon>Insecta</taxon>
        <taxon>Pterygota</taxon>
        <taxon>Neoptera</taxon>
        <taxon>Polyneoptera</taxon>
        <taxon>Phasmatodea</taxon>
        <taxon>Timematodea</taxon>
        <taxon>Timematoidea</taxon>
        <taxon>Timematidae</taxon>
        <taxon>Timema</taxon>
    </lineage>
</organism>
<evidence type="ECO:0000256" key="18">
    <source>
        <dbReference type="SAM" id="MobiDB-lite"/>
    </source>
</evidence>
<dbReference type="PANTHER" id="PTHR16047">
    <property type="entry name" value="RFWD3 PROTEIN"/>
    <property type="match status" value="1"/>
</dbReference>
<dbReference type="InterPro" id="IPR013083">
    <property type="entry name" value="Znf_RING/FYVE/PHD"/>
</dbReference>
<keyword evidence="13" id="KW-0862">Zinc</keyword>
<dbReference type="Gene3D" id="2.130.10.10">
    <property type="entry name" value="YVTN repeat-like/Quinoprotein amine dehydrogenase"/>
    <property type="match status" value="1"/>
</dbReference>
<feature type="coiled-coil region" evidence="17">
    <location>
        <begin position="236"/>
        <end position="287"/>
    </location>
</feature>